<dbReference type="Proteomes" id="UP000284706">
    <property type="component" value="Unassembled WGS sequence"/>
</dbReference>
<sequence>MHSSRLLSFVLASLFVAPSLGVTISSFSQLKTSTYDYVIVGAGTAGLVLANRLTEDPNVSVLVLEAVVSESIVLHSDQGVVAAEAPFLGPTLTPNTPYDYNYTVVPQVGMNHRTFAYPRGRLLGGSSSANYLFHQYGTFEDWNMLASVTGDSEWSWNNIKKYIQKANGHNTTGQFIPSLHGFNGVTSVSLPGGNYSIDQRVIAATQQLPEWPFNQDMSGGDHSLLGIGWLQSSAGGGVRSSSSTSYLAQANTRPNLTVLINATVLKLVQTQGSGSLKGFRSVQFGPSLGTVSNPAAAAPKTVTARKEVILAAGAIGTPQILKLSGIGDPSELGPLHIQTIVNNPSVGENLSDHTLLPNIFTVADQASTLDNFLRDQTDVNDAVQQWVQNKTGPFANNVVNTFGFSRLPSNAAIFKTTRDPAPGPNSPHWELILSNFWFNPGIAQPATGNYMTMVAVLIRPTSRGTVKLASNNPYDKPLIDPKYLTTDFDVFVKREAVKSIMEFAQAPAWKGYITGRFGNFASAQTDDQIDAYVRSLTTTIFHPFGTAAMSPANSKTGVTNPDLTVKGTVGLRIVDASVVPFVPSSHTQGPVYLLAERAADIIKAADHLN</sequence>
<evidence type="ECO:0000259" key="18">
    <source>
        <dbReference type="PROSITE" id="PS00624"/>
    </source>
</evidence>
<dbReference type="PANTHER" id="PTHR11552:SF147">
    <property type="entry name" value="CHOLINE DEHYDROGENASE, MITOCHONDRIAL"/>
    <property type="match status" value="1"/>
</dbReference>
<evidence type="ECO:0000256" key="14">
    <source>
        <dbReference type="ARBA" id="ARBA00034059"/>
    </source>
</evidence>
<comment type="catalytic activity">
    <reaction evidence="10">
        <text>pyranose + acceptor = pyranos-2-ulose + reduced acceptor.</text>
        <dbReference type="EC" id="1.1.99.29"/>
    </reaction>
</comment>
<dbReference type="Pfam" id="PF05199">
    <property type="entry name" value="GMC_oxred_C"/>
    <property type="match status" value="1"/>
</dbReference>
<comment type="subcellular location">
    <subcellularLocation>
        <location evidence="2">Secreted</location>
    </subcellularLocation>
</comment>
<dbReference type="STRING" id="231916.A0A409WEA3"/>
<gene>
    <name evidence="19" type="ORF">CVT26_002295</name>
</gene>
<comment type="catalytic activity">
    <reaction evidence="12">
        <text>pyranose + acceptor = pyranos-3-ulose + reduced acceptor.</text>
        <dbReference type="EC" id="1.1.99.29"/>
    </reaction>
</comment>
<dbReference type="Gene3D" id="3.30.560.10">
    <property type="entry name" value="Glucose Oxidase, domain 3"/>
    <property type="match status" value="1"/>
</dbReference>
<dbReference type="SUPFAM" id="SSF54373">
    <property type="entry name" value="FAD-linked reductases, C-terminal domain"/>
    <property type="match status" value="1"/>
</dbReference>
<dbReference type="EC" id="1.1.99.29" evidence="5"/>
<evidence type="ECO:0000256" key="9">
    <source>
        <dbReference type="ARBA" id="ARBA00024699"/>
    </source>
</evidence>
<dbReference type="OrthoDB" id="269227at2759"/>
<feature type="domain" description="Glucose-methanol-choline oxidoreductase N-terminal" evidence="18">
    <location>
        <begin position="313"/>
        <end position="327"/>
    </location>
</feature>
<protein>
    <recommendedName>
        <fullName evidence="5">pyranose dehydrogenase (acceptor)</fullName>
        <ecNumber evidence="5">1.1.99.29</ecNumber>
    </recommendedName>
</protein>
<dbReference type="InterPro" id="IPR000172">
    <property type="entry name" value="GMC_OxRdtase_N"/>
</dbReference>
<comment type="cofactor">
    <cofactor evidence="1 16">
        <name>FAD</name>
        <dbReference type="ChEBI" id="CHEBI:57692"/>
    </cofactor>
</comment>
<evidence type="ECO:0000256" key="4">
    <source>
        <dbReference type="ARBA" id="ARBA00011245"/>
    </source>
</evidence>
<comment type="catalytic activity">
    <reaction evidence="13">
        <text>a pyranoside + acceptor = a pyranosid-3-ulose + reduced acceptor.</text>
        <dbReference type="EC" id="1.1.99.29"/>
    </reaction>
</comment>
<dbReference type="GO" id="GO:0033718">
    <property type="term" value="F:pyranose dehydrogenase (acceptor) activity"/>
    <property type="evidence" value="ECO:0007669"/>
    <property type="project" value="UniProtKB-EC"/>
</dbReference>
<comment type="similarity">
    <text evidence="3">Belongs to the GMC oxidoreductase family.</text>
</comment>
<evidence type="ECO:0000256" key="17">
    <source>
        <dbReference type="SAM" id="SignalP"/>
    </source>
</evidence>
<dbReference type="GO" id="GO:0050660">
    <property type="term" value="F:flavin adenine dinucleotide binding"/>
    <property type="evidence" value="ECO:0007669"/>
    <property type="project" value="InterPro"/>
</dbReference>
<keyword evidence="6" id="KW-0964">Secreted</keyword>
<feature type="active site" description="Proton acceptor" evidence="15">
    <location>
        <position position="586"/>
    </location>
</feature>
<dbReference type="InterPro" id="IPR036188">
    <property type="entry name" value="FAD/NAD-bd_sf"/>
</dbReference>
<dbReference type="SUPFAM" id="SSF51905">
    <property type="entry name" value="FAD/NAD(P)-binding domain"/>
    <property type="match status" value="1"/>
</dbReference>
<dbReference type="InParanoid" id="A0A409WEA3"/>
<comment type="catalytic activity">
    <reaction evidence="11">
        <text>pyranose + acceptor = pyranos-2,3-diulose + reduced acceptor.</text>
        <dbReference type="EC" id="1.1.99.29"/>
    </reaction>
</comment>
<feature type="binding site" evidence="16">
    <location>
        <position position="264"/>
    </location>
    <ligand>
        <name>FAD</name>
        <dbReference type="ChEBI" id="CHEBI:57692"/>
    </ligand>
</feature>
<evidence type="ECO:0000256" key="11">
    <source>
        <dbReference type="ARBA" id="ARBA00034010"/>
    </source>
</evidence>
<comment type="subunit">
    <text evidence="4">Monomer.</text>
</comment>
<name>A0A409WEA3_9AGAR</name>
<keyword evidence="8 16" id="KW-0274">FAD</keyword>
<dbReference type="InterPro" id="IPR007867">
    <property type="entry name" value="GMC_OxRtase_C"/>
</dbReference>
<evidence type="ECO:0000256" key="15">
    <source>
        <dbReference type="PIRSR" id="PIRSR000137-1"/>
    </source>
</evidence>
<keyword evidence="20" id="KW-1185">Reference proteome</keyword>
<evidence type="ECO:0000256" key="6">
    <source>
        <dbReference type="ARBA" id="ARBA00022525"/>
    </source>
</evidence>
<comment type="function">
    <text evidence="9">Catalyzes the single-oxidation or sequential double oxidation reaction of carbohydrates primarily at carbon-2 and/or carbon-3 with the concomitant reduction of the flavin. The enzyme exhibits a broad sugar substrate specificity, oxidizing different aldopyranoses to the corresponding C-1, C-2, C-3 or C-1,2, C-2,3 and C-3,4 (di)dehydro sugars with substrate-specific regioselectivity. Accepts only a narrow range of electron acceptors such as substituted benzoquinones and complexed metal ions and reacts extremely slowly with O(2) as acceptor. May play a role in the natural recycling of plant matter by oxidizing all major monosaccharides in lignocellulose and by reducing quinone compounds or reactive radical species generated during lignin depolymerization.</text>
</comment>
<dbReference type="AlphaFoldDB" id="A0A409WEA3"/>
<evidence type="ECO:0000256" key="10">
    <source>
        <dbReference type="ARBA" id="ARBA00033986"/>
    </source>
</evidence>
<dbReference type="GO" id="GO:0005576">
    <property type="term" value="C:extracellular region"/>
    <property type="evidence" value="ECO:0007669"/>
    <property type="project" value="UniProtKB-SubCell"/>
</dbReference>
<organism evidence="19 20">
    <name type="scientific">Gymnopilus dilepis</name>
    <dbReference type="NCBI Taxonomy" id="231916"/>
    <lineage>
        <taxon>Eukaryota</taxon>
        <taxon>Fungi</taxon>
        <taxon>Dikarya</taxon>
        <taxon>Basidiomycota</taxon>
        <taxon>Agaricomycotina</taxon>
        <taxon>Agaricomycetes</taxon>
        <taxon>Agaricomycetidae</taxon>
        <taxon>Agaricales</taxon>
        <taxon>Agaricineae</taxon>
        <taxon>Hymenogastraceae</taxon>
        <taxon>Gymnopilus</taxon>
    </lineage>
</organism>
<keyword evidence="7" id="KW-0285">Flavoprotein</keyword>
<proteinExistence type="inferred from homology"/>
<reference evidence="19 20" key="1">
    <citation type="journal article" date="2018" name="Evol. Lett.">
        <title>Horizontal gene cluster transfer increased hallucinogenic mushroom diversity.</title>
        <authorList>
            <person name="Reynolds H.T."/>
            <person name="Vijayakumar V."/>
            <person name="Gluck-Thaler E."/>
            <person name="Korotkin H.B."/>
            <person name="Matheny P.B."/>
            <person name="Slot J.C."/>
        </authorList>
    </citation>
    <scope>NUCLEOTIDE SEQUENCE [LARGE SCALE GENOMIC DNA]</scope>
    <source>
        <strain evidence="19 20">SRW20</strain>
    </source>
</reference>
<evidence type="ECO:0000256" key="1">
    <source>
        <dbReference type="ARBA" id="ARBA00001974"/>
    </source>
</evidence>
<evidence type="ECO:0000256" key="12">
    <source>
        <dbReference type="ARBA" id="ARBA00034029"/>
    </source>
</evidence>
<accession>A0A409WEA3</accession>
<dbReference type="PIRSF" id="PIRSF000137">
    <property type="entry name" value="Alcohol_oxidase"/>
    <property type="match status" value="1"/>
</dbReference>
<evidence type="ECO:0000313" key="19">
    <source>
        <dbReference type="EMBL" id="PPQ76837.1"/>
    </source>
</evidence>
<dbReference type="EMBL" id="NHYE01005114">
    <property type="protein sequence ID" value="PPQ76837.1"/>
    <property type="molecule type" value="Genomic_DNA"/>
</dbReference>
<dbReference type="InterPro" id="IPR012132">
    <property type="entry name" value="GMC_OxRdtase"/>
</dbReference>
<dbReference type="Gene3D" id="3.50.50.60">
    <property type="entry name" value="FAD/NAD(P)-binding domain"/>
    <property type="match status" value="1"/>
</dbReference>
<evidence type="ECO:0000256" key="8">
    <source>
        <dbReference type="ARBA" id="ARBA00022827"/>
    </source>
</evidence>
<dbReference type="PROSITE" id="PS00624">
    <property type="entry name" value="GMC_OXRED_2"/>
    <property type="match status" value="1"/>
</dbReference>
<evidence type="ECO:0000256" key="2">
    <source>
        <dbReference type="ARBA" id="ARBA00004613"/>
    </source>
</evidence>
<feature type="active site" description="Proton donor" evidence="15">
    <location>
        <position position="542"/>
    </location>
</feature>
<comment type="catalytic activity">
    <reaction evidence="14">
        <text>a pyranoside + acceptor = a pyranosid-3,4-diulose + reduced acceptor.</text>
        <dbReference type="EC" id="1.1.99.29"/>
    </reaction>
</comment>
<evidence type="ECO:0000313" key="20">
    <source>
        <dbReference type="Proteomes" id="UP000284706"/>
    </source>
</evidence>
<evidence type="ECO:0000256" key="16">
    <source>
        <dbReference type="PIRSR" id="PIRSR000137-2"/>
    </source>
</evidence>
<dbReference type="PANTHER" id="PTHR11552">
    <property type="entry name" value="GLUCOSE-METHANOL-CHOLINE GMC OXIDOREDUCTASE"/>
    <property type="match status" value="1"/>
</dbReference>
<dbReference type="Pfam" id="PF00732">
    <property type="entry name" value="GMC_oxred_N"/>
    <property type="match status" value="1"/>
</dbReference>
<evidence type="ECO:0000256" key="7">
    <source>
        <dbReference type="ARBA" id="ARBA00022630"/>
    </source>
</evidence>
<evidence type="ECO:0000256" key="3">
    <source>
        <dbReference type="ARBA" id="ARBA00010790"/>
    </source>
</evidence>
<comment type="caution">
    <text evidence="19">The sequence shown here is derived from an EMBL/GenBank/DDBJ whole genome shotgun (WGS) entry which is preliminary data.</text>
</comment>
<evidence type="ECO:0000256" key="13">
    <source>
        <dbReference type="ARBA" id="ARBA00034050"/>
    </source>
</evidence>
<keyword evidence="17" id="KW-0732">Signal</keyword>
<feature type="signal peptide" evidence="17">
    <location>
        <begin position="1"/>
        <end position="21"/>
    </location>
</feature>
<evidence type="ECO:0000256" key="5">
    <source>
        <dbReference type="ARBA" id="ARBA00013177"/>
    </source>
</evidence>
<feature type="chain" id="PRO_5019459747" description="pyranose dehydrogenase (acceptor)" evidence="17">
    <location>
        <begin position="22"/>
        <end position="609"/>
    </location>
</feature>